<dbReference type="NCBIfam" id="NF033788">
    <property type="entry name" value="HTH_metalloreg"/>
    <property type="match status" value="1"/>
</dbReference>
<feature type="domain" description="HTH arsR-type" evidence="4">
    <location>
        <begin position="8"/>
        <end position="106"/>
    </location>
</feature>
<evidence type="ECO:0000256" key="2">
    <source>
        <dbReference type="ARBA" id="ARBA00023125"/>
    </source>
</evidence>
<dbReference type="InterPro" id="IPR036388">
    <property type="entry name" value="WH-like_DNA-bd_sf"/>
</dbReference>
<name>A0A9N8J1Y8_9FLAO</name>
<gene>
    <name evidence="5" type="ORF">FLAPXU55_02467</name>
</gene>
<dbReference type="CDD" id="cd00090">
    <property type="entry name" value="HTH_ARSR"/>
    <property type="match status" value="1"/>
</dbReference>
<dbReference type="PANTHER" id="PTHR43132:SF2">
    <property type="entry name" value="ARSENICAL RESISTANCE OPERON REPRESSOR ARSR-RELATED"/>
    <property type="match status" value="1"/>
</dbReference>
<evidence type="ECO:0000256" key="3">
    <source>
        <dbReference type="ARBA" id="ARBA00023163"/>
    </source>
</evidence>
<sequence length="108" mass="11892">MGATKTEHFTDKQNQIATIAKALGHPARIAIIEYLLKVNECICGDIVNELPLAQPTVSQHLKELKNAGLIKGNIEGNAICYCIDENTFDILKAYFSNIIAVTKEQKCC</sequence>
<dbReference type="RefSeq" id="WP_053470308.1">
    <property type="nucleotide sequence ID" value="NZ_CAIJDE010000043.1"/>
</dbReference>
<dbReference type="InterPro" id="IPR001845">
    <property type="entry name" value="HTH_ArsR_DNA-bd_dom"/>
</dbReference>
<dbReference type="Proteomes" id="UP000533639">
    <property type="component" value="Unassembled WGS sequence"/>
</dbReference>
<evidence type="ECO:0000313" key="6">
    <source>
        <dbReference type="Proteomes" id="UP000533639"/>
    </source>
</evidence>
<dbReference type="InterPro" id="IPR011991">
    <property type="entry name" value="ArsR-like_HTH"/>
</dbReference>
<organism evidence="5 6">
    <name type="scientific">Flavobacterium panici</name>
    <dbReference type="NCBI Taxonomy" id="2654843"/>
    <lineage>
        <taxon>Bacteria</taxon>
        <taxon>Pseudomonadati</taxon>
        <taxon>Bacteroidota</taxon>
        <taxon>Flavobacteriia</taxon>
        <taxon>Flavobacteriales</taxon>
        <taxon>Flavobacteriaceae</taxon>
        <taxon>Flavobacterium</taxon>
    </lineage>
</organism>
<dbReference type="EMBL" id="CAIJDE010000043">
    <property type="protein sequence ID" value="CAC9974770.1"/>
    <property type="molecule type" value="Genomic_DNA"/>
</dbReference>
<keyword evidence="3" id="KW-0804">Transcription</keyword>
<dbReference type="PANTHER" id="PTHR43132">
    <property type="entry name" value="ARSENICAL RESISTANCE OPERON REPRESSOR ARSR-RELATED"/>
    <property type="match status" value="1"/>
</dbReference>
<dbReference type="PRINTS" id="PR00778">
    <property type="entry name" value="HTHARSR"/>
</dbReference>
<proteinExistence type="predicted"/>
<reference evidence="5 6" key="1">
    <citation type="submission" date="2020-06" db="EMBL/GenBank/DDBJ databases">
        <authorList>
            <person name="Criscuolo A."/>
        </authorList>
    </citation>
    <scope>NUCLEOTIDE SEQUENCE [LARGE SCALE GENOMIC DNA]</scope>
    <source>
        <strain evidence="5">PXU-55</strain>
    </source>
</reference>
<dbReference type="GO" id="GO:0003677">
    <property type="term" value="F:DNA binding"/>
    <property type="evidence" value="ECO:0007669"/>
    <property type="project" value="UniProtKB-KW"/>
</dbReference>
<dbReference type="PROSITE" id="PS50987">
    <property type="entry name" value="HTH_ARSR_2"/>
    <property type="match status" value="1"/>
</dbReference>
<evidence type="ECO:0000313" key="5">
    <source>
        <dbReference type="EMBL" id="CAC9974770.1"/>
    </source>
</evidence>
<protein>
    <submittedName>
        <fullName evidence="5">Winged helix-turn-helix transcriptional regulator</fullName>
    </submittedName>
</protein>
<accession>A0A9N8J1Y8</accession>
<keyword evidence="1" id="KW-0805">Transcription regulation</keyword>
<evidence type="ECO:0000256" key="1">
    <source>
        <dbReference type="ARBA" id="ARBA00023015"/>
    </source>
</evidence>
<dbReference type="SMART" id="SM00418">
    <property type="entry name" value="HTH_ARSR"/>
    <property type="match status" value="1"/>
</dbReference>
<comment type="caution">
    <text evidence="5">The sequence shown here is derived from an EMBL/GenBank/DDBJ whole genome shotgun (WGS) entry which is preliminary data.</text>
</comment>
<keyword evidence="2" id="KW-0238">DNA-binding</keyword>
<dbReference type="InterPro" id="IPR036390">
    <property type="entry name" value="WH_DNA-bd_sf"/>
</dbReference>
<dbReference type="Pfam" id="PF01022">
    <property type="entry name" value="HTH_5"/>
    <property type="match status" value="1"/>
</dbReference>
<keyword evidence="6" id="KW-1185">Reference proteome</keyword>
<dbReference type="SUPFAM" id="SSF46785">
    <property type="entry name" value="Winged helix' DNA-binding domain"/>
    <property type="match status" value="1"/>
</dbReference>
<dbReference type="AlphaFoldDB" id="A0A9N8J1Y8"/>
<dbReference type="GO" id="GO:0003700">
    <property type="term" value="F:DNA-binding transcription factor activity"/>
    <property type="evidence" value="ECO:0007669"/>
    <property type="project" value="InterPro"/>
</dbReference>
<dbReference type="InterPro" id="IPR051011">
    <property type="entry name" value="Metal_resp_trans_reg"/>
</dbReference>
<dbReference type="Gene3D" id="1.10.10.10">
    <property type="entry name" value="Winged helix-like DNA-binding domain superfamily/Winged helix DNA-binding domain"/>
    <property type="match status" value="1"/>
</dbReference>
<evidence type="ECO:0000259" key="4">
    <source>
        <dbReference type="PROSITE" id="PS50987"/>
    </source>
</evidence>